<gene>
    <name evidence="2" type="primary">MPUL0G02080</name>
    <name evidence="2" type="ORF">METSCH_G02080</name>
</gene>
<evidence type="ECO:0000313" key="2">
    <source>
        <dbReference type="EMBL" id="QBM91165.1"/>
    </source>
</evidence>
<sequence>MPKILFVPISIVGCGKSTVFRTLRQLAPGFVHIENDNFDNKPAFYNAIRTALSDPSTLAVLLDRNNHLRMHRREILNNFKAEGVLVVALLFVPKSTLAQQMRSLVLDRIALRGDNHQQVKGESDFGKAKMIVNSFVKNFAPFNPNDAIDSRFDHVIDMDTEKESSEENVRRIANFCNEIFAETAGESDFTMIDETQILQALHLSLAFQVGKDDATIAPGQ</sequence>
<protein>
    <submittedName>
        <fullName evidence="2">tRNA ligase</fullName>
    </submittedName>
</protein>
<dbReference type="PANTHER" id="PTHR32004:SF1">
    <property type="entry name" value="TRNA LIGASE"/>
    <property type="match status" value="1"/>
</dbReference>
<accession>A0A4P6XW35</accession>
<name>A0A4P6XW35_9ASCO</name>
<keyword evidence="3" id="KW-1185">Reference proteome</keyword>
<dbReference type="Proteomes" id="UP000292447">
    <property type="component" value="Chromosome VII"/>
</dbReference>
<evidence type="ECO:0000313" key="3">
    <source>
        <dbReference type="Proteomes" id="UP000292447"/>
    </source>
</evidence>
<dbReference type="GO" id="GO:0005524">
    <property type="term" value="F:ATP binding"/>
    <property type="evidence" value="ECO:0007669"/>
    <property type="project" value="InterPro"/>
</dbReference>
<feature type="domain" description="tRNA ligase kinase" evidence="1">
    <location>
        <begin position="5"/>
        <end position="160"/>
    </location>
</feature>
<dbReference type="InterPro" id="IPR027417">
    <property type="entry name" value="P-loop_NTPase"/>
</dbReference>
<dbReference type="GO" id="GO:0006388">
    <property type="term" value="P:tRNA splicing, via endonucleolytic cleavage and ligation"/>
    <property type="evidence" value="ECO:0007669"/>
    <property type="project" value="InterPro"/>
</dbReference>
<evidence type="ECO:0000259" key="1">
    <source>
        <dbReference type="Pfam" id="PF08303"/>
    </source>
</evidence>
<dbReference type="GO" id="GO:0005634">
    <property type="term" value="C:nucleus"/>
    <property type="evidence" value="ECO:0007669"/>
    <property type="project" value="TreeGrafter"/>
</dbReference>
<proteinExistence type="predicted"/>
<organism evidence="2 3">
    <name type="scientific">Metschnikowia aff. pulcherrima</name>
    <dbReference type="NCBI Taxonomy" id="2163413"/>
    <lineage>
        <taxon>Eukaryota</taxon>
        <taxon>Fungi</taxon>
        <taxon>Dikarya</taxon>
        <taxon>Ascomycota</taxon>
        <taxon>Saccharomycotina</taxon>
        <taxon>Pichiomycetes</taxon>
        <taxon>Metschnikowiaceae</taxon>
        <taxon>Metschnikowia</taxon>
    </lineage>
</organism>
<dbReference type="InterPro" id="IPR015966">
    <property type="entry name" value="tRNA_lig_kin_fungi"/>
</dbReference>
<dbReference type="PANTHER" id="PTHR32004">
    <property type="entry name" value="TRNA LIGASE"/>
    <property type="match status" value="1"/>
</dbReference>
<dbReference type="GO" id="GO:0003972">
    <property type="term" value="F:RNA ligase (ATP) activity"/>
    <property type="evidence" value="ECO:0007669"/>
    <property type="project" value="InterPro"/>
</dbReference>
<dbReference type="EMBL" id="CP034462">
    <property type="protein sequence ID" value="QBM91165.1"/>
    <property type="molecule type" value="Genomic_DNA"/>
</dbReference>
<reference evidence="3" key="1">
    <citation type="submission" date="2019-03" db="EMBL/GenBank/DDBJ databases">
        <title>Snf2 controls pulcherriminic acid biosynthesis and connects pigmentation and antifungal activity of the yeast Metschnikowia pulcherrima.</title>
        <authorList>
            <person name="Gore-Lloyd D."/>
            <person name="Sumann I."/>
            <person name="Brachmann A.O."/>
            <person name="Schneeberger K."/>
            <person name="Ortiz-Merino R.A."/>
            <person name="Moreno-Beltran M."/>
            <person name="Schlaefli M."/>
            <person name="Kirner P."/>
            <person name="Santos Kron A."/>
            <person name="Wolfe K.H."/>
            <person name="Piel J."/>
            <person name="Ahrens C.H."/>
            <person name="Henk D."/>
            <person name="Freimoser F.M."/>
        </authorList>
    </citation>
    <scope>NUCLEOTIDE SEQUENCE [LARGE SCALE GENOMIC DNA]</scope>
    <source>
        <strain evidence="3">APC 1.2</strain>
    </source>
</reference>
<keyword evidence="2" id="KW-0436">Ligase</keyword>
<dbReference type="Pfam" id="PF08303">
    <property type="entry name" value="tRNA_lig_kinase"/>
    <property type="match status" value="1"/>
</dbReference>
<dbReference type="Gene3D" id="3.40.50.300">
    <property type="entry name" value="P-loop containing nucleotide triphosphate hydrolases"/>
    <property type="match status" value="1"/>
</dbReference>
<dbReference type="SUPFAM" id="SSF52540">
    <property type="entry name" value="P-loop containing nucleoside triphosphate hydrolases"/>
    <property type="match status" value="1"/>
</dbReference>
<dbReference type="AlphaFoldDB" id="A0A4P6XW35"/>